<dbReference type="InterPro" id="IPR012337">
    <property type="entry name" value="RNaseH-like_sf"/>
</dbReference>
<reference evidence="2 3" key="1">
    <citation type="submission" date="2019-08" db="EMBL/GenBank/DDBJ databases">
        <title>Whole genome of Aphis craccivora.</title>
        <authorList>
            <person name="Voronova N.V."/>
            <person name="Shulinski R.S."/>
            <person name="Bandarenka Y.V."/>
            <person name="Zhorov D.G."/>
            <person name="Warner D."/>
        </authorList>
    </citation>
    <scope>NUCLEOTIDE SEQUENCE [LARGE SCALE GENOMIC DNA]</scope>
    <source>
        <strain evidence="2">180601</strain>
        <tissue evidence="2">Whole Body</tissue>
    </source>
</reference>
<evidence type="ECO:0000313" key="3">
    <source>
        <dbReference type="Proteomes" id="UP000478052"/>
    </source>
</evidence>
<keyword evidence="3" id="KW-1185">Reference proteome</keyword>
<dbReference type="PANTHER" id="PTHR37162:SF1">
    <property type="entry name" value="BED-TYPE DOMAIN-CONTAINING PROTEIN"/>
    <property type="match status" value="1"/>
</dbReference>
<accession>A0A6G0W1F2</accession>
<proteinExistence type="predicted"/>
<dbReference type="Pfam" id="PF05699">
    <property type="entry name" value="Dimer_Tnp_hAT"/>
    <property type="match status" value="1"/>
</dbReference>
<dbReference type="EMBL" id="VUJU01009824">
    <property type="protein sequence ID" value="KAF0717399.1"/>
    <property type="molecule type" value="Genomic_DNA"/>
</dbReference>
<dbReference type="AlphaFoldDB" id="A0A6G0W1F2"/>
<dbReference type="GO" id="GO:0046983">
    <property type="term" value="F:protein dimerization activity"/>
    <property type="evidence" value="ECO:0007669"/>
    <property type="project" value="InterPro"/>
</dbReference>
<gene>
    <name evidence="2" type="ORF">FWK35_00025684</name>
</gene>
<evidence type="ECO:0000313" key="2">
    <source>
        <dbReference type="EMBL" id="KAF0717399.1"/>
    </source>
</evidence>
<evidence type="ECO:0000259" key="1">
    <source>
        <dbReference type="Pfam" id="PF05699"/>
    </source>
</evidence>
<dbReference type="PANTHER" id="PTHR37162">
    <property type="entry name" value="HAT FAMILY DIMERISATION DOMAINCONTAINING PROTEIN-RELATED"/>
    <property type="match status" value="1"/>
</dbReference>
<dbReference type="Proteomes" id="UP000478052">
    <property type="component" value="Unassembled WGS sequence"/>
</dbReference>
<organism evidence="2 3">
    <name type="scientific">Aphis craccivora</name>
    <name type="common">Cowpea aphid</name>
    <dbReference type="NCBI Taxonomy" id="307492"/>
    <lineage>
        <taxon>Eukaryota</taxon>
        <taxon>Metazoa</taxon>
        <taxon>Ecdysozoa</taxon>
        <taxon>Arthropoda</taxon>
        <taxon>Hexapoda</taxon>
        <taxon>Insecta</taxon>
        <taxon>Pterygota</taxon>
        <taxon>Neoptera</taxon>
        <taxon>Paraneoptera</taxon>
        <taxon>Hemiptera</taxon>
        <taxon>Sternorrhyncha</taxon>
        <taxon>Aphidomorpha</taxon>
        <taxon>Aphidoidea</taxon>
        <taxon>Aphididae</taxon>
        <taxon>Aphidini</taxon>
        <taxon>Aphis</taxon>
        <taxon>Aphis</taxon>
    </lineage>
</organism>
<sequence length="510" mass="59020">MKLKRTKATNIITNVIAPVEKEMLSIKLNSSKFSIMIDESTDVACISTMCVVVRFFDTESKMIVSRFWDLVQVFDVKEPETVDKGATSENLFNKCIQSFENLKVDVKNIVGFGSDGCSTMMGSNNSVSSRLKTTFPGIFIMKCICHSLHLCCSEACKSLPRRIEDFARNVFNFFSHSSKRQSQFIEYQNFFNISVHKLLHPSQTRWLSLFAVVQRILEQWMALHSYFNKKWFSEKLVAAENIYTQLNDPFTKMYFFFLEWVLPKFSTLNQFFQTEQVVLNNLNEKMELVYKELLLSYMKRDYVLQTPIATLNPADQSKFISPSEVYLGVKVLTHTKTPEIVQRPDLLKEFIFRCVDFLKVSCVQINKRYDFSNPLLRLLNVLTPKVAISSTTRIEYPSILCLTQLLPRMVNQDEIQLIDDEWRTLPLVALPENIKQENQPDKFWSLILYLESGQFKELATFALNAFCLPHSNASCKRIFSKINCIKTKSRNRLIVKTVSSTVIASECIKK</sequence>
<feature type="domain" description="HAT C-terminal dimerisation" evidence="1">
    <location>
        <begin position="439"/>
        <end position="500"/>
    </location>
</feature>
<name>A0A6G0W1F2_APHCR</name>
<protein>
    <submittedName>
        <fullName evidence="2">DUF4371 domain-containing protein</fullName>
    </submittedName>
</protein>
<dbReference type="InterPro" id="IPR008906">
    <property type="entry name" value="HATC_C_dom"/>
</dbReference>
<comment type="caution">
    <text evidence="2">The sequence shown here is derived from an EMBL/GenBank/DDBJ whole genome shotgun (WGS) entry which is preliminary data.</text>
</comment>
<dbReference type="OrthoDB" id="6622882at2759"/>
<dbReference type="SUPFAM" id="SSF53098">
    <property type="entry name" value="Ribonuclease H-like"/>
    <property type="match status" value="1"/>
</dbReference>